<protein>
    <submittedName>
        <fullName evidence="2">Uncharacterized protein</fullName>
    </submittedName>
</protein>
<dbReference type="PANTHER" id="PTHR23084">
    <property type="entry name" value="PHOSPHATIDYLINOSITOL-4-PHOSPHATE 5-KINASE RELATED"/>
    <property type="match status" value="1"/>
</dbReference>
<dbReference type="SUPFAM" id="SSF82185">
    <property type="entry name" value="Histone H3 K4-specific methyltransferase SET7/9 N-terminal domain"/>
    <property type="match status" value="1"/>
</dbReference>
<accession>A0A381P0B1</accession>
<dbReference type="Gene3D" id="2.20.110.10">
    <property type="entry name" value="Histone H3 K4-specific methyltransferase SET7/9 N-terminal domain"/>
    <property type="match status" value="2"/>
</dbReference>
<dbReference type="SMART" id="SM00698">
    <property type="entry name" value="MORN"/>
    <property type="match status" value="4"/>
</dbReference>
<keyword evidence="1" id="KW-0677">Repeat</keyword>
<organism evidence="2">
    <name type="scientific">marine metagenome</name>
    <dbReference type="NCBI Taxonomy" id="408172"/>
    <lineage>
        <taxon>unclassified sequences</taxon>
        <taxon>metagenomes</taxon>
        <taxon>ecological metagenomes</taxon>
    </lineage>
</organism>
<dbReference type="EMBL" id="UINC01000737">
    <property type="protein sequence ID" value="SUZ60345.1"/>
    <property type="molecule type" value="Genomic_DNA"/>
</dbReference>
<proteinExistence type="predicted"/>
<dbReference type="PANTHER" id="PTHR23084:SF263">
    <property type="entry name" value="MORN REPEAT-CONTAINING PROTEIN 1"/>
    <property type="match status" value="1"/>
</dbReference>
<dbReference type="Pfam" id="PF02493">
    <property type="entry name" value="MORN"/>
    <property type="match status" value="4"/>
</dbReference>
<evidence type="ECO:0000256" key="1">
    <source>
        <dbReference type="ARBA" id="ARBA00022737"/>
    </source>
</evidence>
<dbReference type="AlphaFoldDB" id="A0A381P0B1"/>
<reference evidence="2" key="1">
    <citation type="submission" date="2018-05" db="EMBL/GenBank/DDBJ databases">
        <authorList>
            <person name="Lanie J.A."/>
            <person name="Ng W.-L."/>
            <person name="Kazmierczak K.M."/>
            <person name="Andrzejewski T.M."/>
            <person name="Davidsen T.M."/>
            <person name="Wayne K.J."/>
            <person name="Tettelin H."/>
            <person name="Glass J.I."/>
            <person name="Rusch D."/>
            <person name="Podicherti R."/>
            <person name="Tsui H.-C.T."/>
            <person name="Winkler M.E."/>
        </authorList>
    </citation>
    <scope>NUCLEOTIDE SEQUENCE</scope>
</reference>
<evidence type="ECO:0000313" key="2">
    <source>
        <dbReference type="EMBL" id="SUZ60345.1"/>
    </source>
</evidence>
<sequence>MRIALMIMVFLWAYDQINISNDQSSKRDHSPANGEKYIGSFKNGLRNGHGTWIHPTGDKYVGKFKDGIKRGKGTFTFANGEKYIGSFKRDKIHGFGTYYHKNGEKYIGEFKDNKRHGQGYITIHKVIVKSGEWYNGSLIETKPIDDVKAYLNGQDRQYPKEEFPPELSIDISFRDPSGDRFLETGEKGVITLSIANKGGGSAFGLEVFIDHKNSIKGIKIDDCEKVQELEPDSIVTITTHISALEDLLLSGTVQFEVNITEYNGYDLYPPGMFFIRTKVLSHPELVIMDLKINDLKNNNGLIEPAEIIEAKVIIKNRGQRSAKNVSVSVLYGENIFNTGKSSFSLGDIHHNEIKDVTFSFFAMINADRDLPIMLEIKENSGKYDQLIPAGLALNKLINNPN</sequence>
<name>A0A381P0B1_9ZZZZ</name>
<gene>
    <name evidence="2" type="ORF">METZ01_LOCUS13199</name>
</gene>
<dbReference type="InterPro" id="IPR003409">
    <property type="entry name" value="MORN"/>
</dbReference>